<reference evidence="4" key="4">
    <citation type="submission" date="2023-01" db="EMBL/GenBank/DDBJ databases">
        <title>Draft genome sequence of Methylobacterium oxalidis strain NBRC 107715.</title>
        <authorList>
            <person name="Sun Q."/>
            <person name="Mori K."/>
        </authorList>
    </citation>
    <scope>NUCLEOTIDE SEQUENCE</scope>
    <source>
        <strain evidence="4">NBRC 107715</strain>
    </source>
</reference>
<dbReference type="NCBIfam" id="TIGR00254">
    <property type="entry name" value="GGDEF"/>
    <property type="match status" value="1"/>
</dbReference>
<protein>
    <recommendedName>
        <fullName evidence="7">GGDEF domain-containing protein</fullName>
    </recommendedName>
</protein>
<dbReference type="Gene3D" id="2.10.70.100">
    <property type="match status" value="1"/>
</dbReference>
<keyword evidence="6" id="KW-1185">Reference proteome</keyword>
<comment type="caution">
    <text evidence="3">The sequence shown here is derived from an EMBL/GenBank/DDBJ whole genome shotgun (WGS) entry which is preliminary data.</text>
</comment>
<evidence type="ECO:0000313" key="6">
    <source>
        <dbReference type="Proteomes" id="UP001156856"/>
    </source>
</evidence>
<dbReference type="InterPro" id="IPR000160">
    <property type="entry name" value="GGDEF_dom"/>
</dbReference>
<evidence type="ECO:0000313" key="3">
    <source>
        <dbReference type="EMBL" id="GEP03937.1"/>
    </source>
</evidence>
<dbReference type="EMBL" id="BSPK01000033">
    <property type="protein sequence ID" value="GLS63969.1"/>
    <property type="molecule type" value="Genomic_DNA"/>
</dbReference>
<dbReference type="PROSITE" id="PS50113">
    <property type="entry name" value="PAC"/>
    <property type="match status" value="1"/>
</dbReference>
<feature type="domain" description="PAC" evidence="1">
    <location>
        <begin position="88"/>
        <end position="140"/>
    </location>
</feature>
<dbReference type="Proteomes" id="UP001156856">
    <property type="component" value="Unassembled WGS sequence"/>
</dbReference>
<dbReference type="CDD" id="cd00130">
    <property type="entry name" value="PAS"/>
    <property type="match status" value="1"/>
</dbReference>
<organism evidence="3 5">
    <name type="scientific">Methylobacterium oxalidis</name>
    <dbReference type="NCBI Taxonomy" id="944322"/>
    <lineage>
        <taxon>Bacteria</taxon>
        <taxon>Pseudomonadati</taxon>
        <taxon>Pseudomonadota</taxon>
        <taxon>Alphaproteobacteria</taxon>
        <taxon>Hyphomicrobiales</taxon>
        <taxon>Methylobacteriaceae</taxon>
        <taxon>Methylobacterium</taxon>
    </lineage>
</organism>
<dbReference type="SMART" id="SM00267">
    <property type="entry name" value="GGDEF"/>
    <property type="match status" value="1"/>
</dbReference>
<dbReference type="InterPro" id="IPR052155">
    <property type="entry name" value="Biofilm_reg_signaling"/>
</dbReference>
<feature type="domain" description="GGDEF" evidence="2">
    <location>
        <begin position="168"/>
        <end position="301"/>
    </location>
</feature>
<evidence type="ECO:0000313" key="4">
    <source>
        <dbReference type="EMBL" id="GLS63969.1"/>
    </source>
</evidence>
<dbReference type="Proteomes" id="UP000321960">
    <property type="component" value="Unassembled WGS sequence"/>
</dbReference>
<dbReference type="Pfam" id="PF00990">
    <property type="entry name" value="GGDEF"/>
    <property type="match status" value="1"/>
</dbReference>
<dbReference type="RefSeq" id="WP_147025602.1">
    <property type="nucleotide sequence ID" value="NZ_BJZU01000033.1"/>
</dbReference>
<sequence>MVNEAGSSGDDGFALRLHAQAARLARMGAWECDLSSERLTWTEGVYALFGLTPGAPLRRHEIVGRYVGASRAELEQVRAHAIRTGRGFTLDSRIRTPRGEERWIRIGADLALGPDGRPARLFGYKQDVTAEREALDRLRHLAERDTLTGLYNRAVFDARCRADPGPSGIAGLVLVDLDRFKAINDSRGHAAGDACLCAAADRLRRAFAGAALVARIGGDEFAVILRAPLGRAEALRLLARASAALSRPVFLDGAFLEVSASIGARLLGPGEGTGPSLFAEADAALYAAKAAGRNAVRIHGEAPGPGREAVAG</sequence>
<dbReference type="InterPro" id="IPR013655">
    <property type="entry name" value="PAS_fold_3"/>
</dbReference>
<dbReference type="PROSITE" id="PS50887">
    <property type="entry name" value="GGDEF"/>
    <property type="match status" value="1"/>
</dbReference>
<evidence type="ECO:0000259" key="2">
    <source>
        <dbReference type="PROSITE" id="PS50887"/>
    </source>
</evidence>
<evidence type="ECO:0000313" key="5">
    <source>
        <dbReference type="Proteomes" id="UP000321960"/>
    </source>
</evidence>
<dbReference type="InterPro" id="IPR043128">
    <property type="entry name" value="Rev_trsase/Diguanyl_cyclase"/>
</dbReference>
<name>A0A512J1X9_9HYPH</name>
<dbReference type="Gene3D" id="3.30.70.270">
    <property type="match status" value="1"/>
</dbReference>
<dbReference type="PANTHER" id="PTHR44757:SF2">
    <property type="entry name" value="BIOFILM ARCHITECTURE MAINTENANCE PROTEIN MBAA"/>
    <property type="match status" value="1"/>
</dbReference>
<dbReference type="SUPFAM" id="SSF55073">
    <property type="entry name" value="Nucleotide cyclase"/>
    <property type="match status" value="1"/>
</dbReference>
<dbReference type="InterPro" id="IPR000014">
    <property type="entry name" value="PAS"/>
</dbReference>
<reference evidence="6" key="2">
    <citation type="journal article" date="2019" name="Int. J. Syst. Evol. Microbiol.">
        <title>The Global Catalogue of Microorganisms (GCM) 10K type strain sequencing project: providing services to taxonomists for standard genome sequencing and annotation.</title>
        <authorList>
            <consortium name="The Broad Institute Genomics Platform"/>
            <consortium name="The Broad Institute Genome Sequencing Center for Infectious Disease"/>
            <person name="Wu L."/>
            <person name="Ma J."/>
        </authorList>
    </citation>
    <scope>NUCLEOTIDE SEQUENCE [LARGE SCALE GENOMIC DNA]</scope>
    <source>
        <strain evidence="6">NBRC 107715</strain>
    </source>
</reference>
<gene>
    <name evidence="4" type="ORF">GCM10007888_23500</name>
    <name evidence="3" type="ORF">MOX02_19750</name>
</gene>
<dbReference type="OrthoDB" id="9812260at2"/>
<dbReference type="InterPro" id="IPR035965">
    <property type="entry name" value="PAS-like_dom_sf"/>
</dbReference>
<dbReference type="AlphaFoldDB" id="A0A512J1X9"/>
<dbReference type="InterPro" id="IPR029787">
    <property type="entry name" value="Nucleotide_cyclase"/>
</dbReference>
<reference evidence="4" key="1">
    <citation type="journal article" date="2014" name="Int. J. Syst. Evol. Microbiol.">
        <title>Complete genome of a new Firmicutes species belonging to the dominant human colonic microbiota ('Ruminococcus bicirculans') reveals two chromosomes and a selective capacity to utilize plant glucans.</title>
        <authorList>
            <consortium name="NISC Comparative Sequencing Program"/>
            <person name="Wegmann U."/>
            <person name="Louis P."/>
            <person name="Goesmann A."/>
            <person name="Henrissat B."/>
            <person name="Duncan S.H."/>
            <person name="Flint H.J."/>
        </authorList>
    </citation>
    <scope>NUCLEOTIDE SEQUENCE</scope>
    <source>
        <strain evidence="4">NBRC 107715</strain>
    </source>
</reference>
<accession>A0A512J1X9</accession>
<dbReference type="CDD" id="cd01949">
    <property type="entry name" value="GGDEF"/>
    <property type="match status" value="1"/>
</dbReference>
<evidence type="ECO:0008006" key="7">
    <source>
        <dbReference type="Google" id="ProtNLM"/>
    </source>
</evidence>
<reference evidence="3 5" key="3">
    <citation type="submission" date="2019-07" db="EMBL/GenBank/DDBJ databases">
        <title>Whole genome shotgun sequence of Methylobacterium oxalidis NBRC 107715.</title>
        <authorList>
            <person name="Hosoyama A."/>
            <person name="Uohara A."/>
            <person name="Ohji S."/>
            <person name="Ichikawa N."/>
        </authorList>
    </citation>
    <scope>NUCLEOTIDE SEQUENCE [LARGE SCALE GENOMIC DNA]</scope>
    <source>
        <strain evidence="3 5">NBRC 107715</strain>
    </source>
</reference>
<dbReference type="EMBL" id="BJZU01000033">
    <property type="protein sequence ID" value="GEP03937.1"/>
    <property type="molecule type" value="Genomic_DNA"/>
</dbReference>
<dbReference type="Pfam" id="PF08447">
    <property type="entry name" value="PAS_3"/>
    <property type="match status" value="1"/>
</dbReference>
<dbReference type="PANTHER" id="PTHR44757">
    <property type="entry name" value="DIGUANYLATE CYCLASE DGCP"/>
    <property type="match status" value="1"/>
</dbReference>
<dbReference type="InterPro" id="IPR000700">
    <property type="entry name" value="PAS-assoc_C"/>
</dbReference>
<dbReference type="SUPFAM" id="SSF55785">
    <property type="entry name" value="PYP-like sensor domain (PAS domain)"/>
    <property type="match status" value="1"/>
</dbReference>
<evidence type="ECO:0000259" key="1">
    <source>
        <dbReference type="PROSITE" id="PS50113"/>
    </source>
</evidence>
<proteinExistence type="predicted"/>
<dbReference type="Gene3D" id="3.30.450.20">
    <property type="entry name" value="PAS domain"/>
    <property type="match status" value="1"/>
</dbReference>